<evidence type="ECO:0000313" key="17">
    <source>
        <dbReference type="EMBL" id="EAK7278870.1"/>
    </source>
</evidence>
<dbReference type="EMBL" id="AACIUB010000014">
    <property type="protein sequence ID" value="EAK7278870.1"/>
    <property type="molecule type" value="Genomic_DNA"/>
</dbReference>
<dbReference type="EMBL" id="ABMIIH010000007">
    <property type="protein sequence ID" value="ELD5187102.1"/>
    <property type="molecule type" value="Genomic_DNA"/>
</dbReference>
<dbReference type="PRINTS" id="PR00326">
    <property type="entry name" value="GTP1OBG"/>
</dbReference>
<dbReference type="Gene3D" id="3.40.50.300">
    <property type="entry name" value="P-loop containing nucleotide triphosphate hydrolases"/>
    <property type="match status" value="1"/>
</dbReference>
<dbReference type="InterPro" id="IPR006074">
    <property type="entry name" value="GTP1-OBG_CS"/>
</dbReference>
<dbReference type="Pfam" id="PF01018">
    <property type="entry name" value="GTP1_OBG"/>
    <property type="match status" value="1"/>
</dbReference>
<protein>
    <recommendedName>
        <fullName evidence="8">GTPase Obg</fullName>
        <ecNumber evidence="8">3.6.5.-</ecNumber>
    </recommendedName>
    <alternativeName>
        <fullName evidence="8">GTP-binding protein Obg</fullName>
    </alternativeName>
</protein>
<dbReference type="EMBL" id="AACNQD010000012">
    <property type="protein sequence ID" value="EAL3653918.1"/>
    <property type="molecule type" value="Genomic_DNA"/>
</dbReference>
<dbReference type="PANTHER" id="PTHR11702:SF31">
    <property type="entry name" value="MITOCHONDRIAL RIBOSOME-ASSOCIATED GTPASE 2"/>
    <property type="match status" value="1"/>
</dbReference>
<keyword evidence="3 8" id="KW-0479">Metal-binding</keyword>
<feature type="binding site" evidence="8">
    <location>
        <begin position="165"/>
        <end position="172"/>
    </location>
    <ligand>
        <name>GTP</name>
        <dbReference type="ChEBI" id="CHEBI:37565"/>
    </ligand>
</feature>
<dbReference type="GO" id="GO:0042254">
    <property type="term" value="P:ribosome biogenesis"/>
    <property type="evidence" value="ECO:0007669"/>
    <property type="project" value="UniProtKB-UniRule"/>
</dbReference>
<keyword evidence="2 8" id="KW-0963">Cytoplasm</keyword>
<keyword evidence="6 8" id="KW-0460">Magnesium</keyword>
<sequence>MFIDSVKITLASGDGGKGAVSFRREKHVPLGGPDGGDGGNGGDIIFVCDNNTHTLVNFKGKRELRAQNGAGGMGRNKNGKKGENLELIVPEGTQVIDAQTNEILLDLTEEGQRELFLKGGKGGLGNTHFKHATNQRPDYAQPGIKGESRLVRLELKLIADVGLVGFPNVGKSTLISVVSNAKPEIANYEFTTLTPKLGLVDVNEYNSFVMADIPGIIEGASGGKGLGLAFLKHIERTSFLLFVLDPMRQMPLKEQFIVLRKELEKFSNELFGRKFGIMISKSDSVRLGEEFAEQIALNINELDNYLKEINNPQSFLIKVSSLEKTGLKELKFMLLEEIKTLRNNKKNFNNLGSVLY</sequence>
<comment type="caution">
    <text evidence="28">The sequence shown here is derived from an EMBL/GenBank/DDBJ whole genome shotgun (WGS) entry which is preliminary data.</text>
</comment>
<dbReference type="GO" id="GO:0043022">
    <property type="term" value="F:ribosome binding"/>
    <property type="evidence" value="ECO:0007669"/>
    <property type="project" value="UniProtKB-ARBA"/>
</dbReference>
<feature type="binding site" evidence="8">
    <location>
        <begin position="190"/>
        <end position="194"/>
    </location>
    <ligand>
        <name>GTP</name>
        <dbReference type="ChEBI" id="CHEBI:37565"/>
    </ligand>
</feature>
<dbReference type="NCBIfam" id="NF008955">
    <property type="entry name" value="PRK12297.1"/>
    <property type="match status" value="1"/>
</dbReference>
<comment type="cofactor">
    <cofactor evidence="8">
        <name>Mg(2+)</name>
        <dbReference type="ChEBI" id="CHEBI:18420"/>
    </cofactor>
</comment>
<evidence type="ECO:0000313" key="19">
    <source>
        <dbReference type="EMBL" id="EAL3567714.1"/>
    </source>
</evidence>
<comment type="function">
    <text evidence="8">An essential GTPase which binds GTP, GDP and possibly (p)ppGpp with moderate affinity, with high nucleotide exchange rates and a fairly low GTP hydrolysis rate. Plays a role in control of the cell cycle, stress response, ribosome biogenesis and in those bacteria that undergo differentiation, in morphogenesis control.</text>
</comment>
<organism evidence="28">
    <name type="scientific">Campylobacter jejuni</name>
    <dbReference type="NCBI Taxonomy" id="197"/>
    <lineage>
        <taxon>Bacteria</taxon>
        <taxon>Pseudomonadati</taxon>
        <taxon>Campylobacterota</taxon>
        <taxon>Epsilonproteobacteria</taxon>
        <taxon>Campylobacterales</taxon>
        <taxon>Campylobacteraceae</taxon>
        <taxon>Campylobacter</taxon>
    </lineage>
</organism>
<dbReference type="Pfam" id="PF01926">
    <property type="entry name" value="MMR_HSR1"/>
    <property type="match status" value="1"/>
</dbReference>
<dbReference type="InterPro" id="IPR006073">
    <property type="entry name" value="GTP-bd"/>
</dbReference>
<dbReference type="EMBL" id="AAJBSK010000008">
    <property type="protein sequence ID" value="ECK4098731.1"/>
    <property type="molecule type" value="Genomic_DNA"/>
</dbReference>
<evidence type="ECO:0000313" key="15">
    <source>
        <dbReference type="EMBL" id="EAK5016316.1"/>
    </source>
</evidence>
<evidence type="ECO:0000313" key="18">
    <source>
        <dbReference type="EMBL" id="EAK8366497.1"/>
    </source>
</evidence>
<dbReference type="EC" id="3.6.5.-" evidence="8"/>
<evidence type="ECO:0000313" key="29">
    <source>
        <dbReference type="EMBL" id="ECR5373773.1"/>
    </source>
</evidence>
<comment type="similarity">
    <text evidence="1 8">Belongs to the TRAFAC class OBG-HflX-like GTPase superfamily. OBG GTPase family.</text>
</comment>
<dbReference type="EMBL" id="AACSZL010000012">
    <property type="protein sequence ID" value="EAL9989840.1"/>
    <property type="molecule type" value="Genomic_DNA"/>
</dbReference>
<dbReference type="RefSeq" id="WP_002857785.1">
    <property type="nucleotide sequence ID" value="NZ_AP028414.1"/>
</dbReference>
<dbReference type="PROSITE" id="PS51710">
    <property type="entry name" value="G_OBG"/>
    <property type="match status" value="1"/>
</dbReference>
<accession>A0A5Y8S0P1</accession>
<dbReference type="GO" id="GO:0005525">
    <property type="term" value="F:GTP binding"/>
    <property type="evidence" value="ECO:0007669"/>
    <property type="project" value="UniProtKB-UniRule"/>
</dbReference>
<feature type="binding site" evidence="8">
    <location>
        <begin position="280"/>
        <end position="283"/>
    </location>
    <ligand>
        <name>GTP</name>
        <dbReference type="ChEBI" id="CHEBI:37565"/>
    </ligand>
</feature>
<feature type="binding site" evidence="8">
    <location>
        <position position="172"/>
    </location>
    <ligand>
        <name>Mg(2+)</name>
        <dbReference type="ChEBI" id="CHEBI:18420"/>
    </ligand>
</feature>
<reference evidence="17" key="2">
    <citation type="submission" date="2019-04" db="EMBL/GenBank/DDBJ databases">
        <authorList>
            <consortium name="GenomeTrakr network: Whole genome sequencing for foodborne pathogen traceback"/>
        </authorList>
    </citation>
    <scope>NUCLEOTIDE SEQUENCE</scope>
    <source>
        <strain evidence="17">TTU_498</strain>
    </source>
</reference>
<evidence type="ECO:0000313" key="28">
    <source>
        <dbReference type="EMBL" id="ECQ5241274.1"/>
    </source>
</evidence>
<evidence type="ECO:0000256" key="6">
    <source>
        <dbReference type="ARBA" id="ARBA00022842"/>
    </source>
</evidence>
<dbReference type="EMBL" id="AACEZG010000001">
    <property type="protein sequence ID" value="EAK2904245.1"/>
    <property type="molecule type" value="Genomic_DNA"/>
</dbReference>
<dbReference type="HAMAP" id="MF_01454">
    <property type="entry name" value="GTPase_Obg"/>
    <property type="match status" value="1"/>
</dbReference>
<dbReference type="EMBL" id="AAKGMY010000008">
    <property type="protein sequence ID" value="ECR5373773.1"/>
    <property type="molecule type" value="Genomic_DNA"/>
</dbReference>
<dbReference type="NCBIfam" id="NF008956">
    <property type="entry name" value="PRK12299.1"/>
    <property type="match status" value="1"/>
</dbReference>
<comment type="subunit">
    <text evidence="8">Monomer.</text>
</comment>
<evidence type="ECO:0000313" key="22">
    <source>
        <dbReference type="EMBL" id="EAL5796712.1"/>
    </source>
</evidence>
<dbReference type="EMBL" id="AACPBO010000006">
    <property type="protein sequence ID" value="EAL5363250.1"/>
    <property type="molecule type" value="Genomic_DNA"/>
</dbReference>
<evidence type="ECO:0000313" key="27">
    <source>
        <dbReference type="EMBL" id="ECK4098731.1"/>
    </source>
</evidence>
<evidence type="ECO:0000313" key="13">
    <source>
        <dbReference type="EMBL" id="EAK2904245.1"/>
    </source>
</evidence>
<feature type="domain" description="OBG-type G" evidence="9">
    <location>
        <begin position="159"/>
        <end position="339"/>
    </location>
</feature>
<dbReference type="EMBL" id="AACRKS010000009">
    <property type="protein sequence ID" value="EAL8129631.1"/>
    <property type="molecule type" value="Genomic_DNA"/>
</dbReference>
<dbReference type="EMBL" id="AACPLJ010000003">
    <property type="protein sequence ID" value="EAL5796712.1"/>
    <property type="molecule type" value="Genomic_DNA"/>
</dbReference>
<dbReference type="InterPro" id="IPR027417">
    <property type="entry name" value="P-loop_NTPase"/>
</dbReference>
<evidence type="ECO:0000259" key="9">
    <source>
        <dbReference type="PROSITE" id="PS51710"/>
    </source>
</evidence>
<keyword evidence="5 8" id="KW-0378">Hydrolase</keyword>
<dbReference type="SUPFAM" id="SSF82051">
    <property type="entry name" value="Obg GTP-binding protein N-terminal domain"/>
    <property type="match status" value="1"/>
</dbReference>
<dbReference type="Proteomes" id="UP001183411">
    <property type="component" value="Unassembled WGS sequence"/>
</dbReference>
<dbReference type="GO" id="GO:0003924">
    <property type="term" value="F:GTPase activity"/>
    <property type="evidence" value="ECO:0007669"/>
    <property type="project" value="UniProtKB-UniRule"/>
</dbReference>
<dbReference type="PIRSF" id="PIRSF002401">
    <property type="entry name" value="GTP_bd_Obg/CgtA"/>
    <property type="match status" value="1"/>
</dbReference>
<dbReference type="SMR" id="A0A5Y8S0P1"/>
<feature type="binding site" evidence="8">
    <location>
        <position position="192"/>
    </location>
    <ligand>
        <name>Mg(2+)</name>
        <dbReference type="ChEBI" id="CHEBI:18420"/>
    </ligand>
</feature>
<dbReference type="InterPro" id="IPR006169">
    <property type="entry name" value="GTP1_OBG_dom"/>
</dbReference>
<dbReference type="FunFam" id="2.70.210.12:FF:000001">
    <property type="entry name" value="GTPase Obg"/>
    <property type="match status" value="1"/>
</dbReference>
<dbReference type="EMBL" id="AACSBG010000005">
    <property type="protein sequence ID" value="EAL8884172.1"/>
    <property type="molecule type" value="Genomic_DNA"/>
</dbReference>
<dbReference type="GO" id="GO:0005737">
    <property type="term" value="C:cytoplasm"/>
    <property type="evidence" value="ECO:0007669"/>
    <property type="project" value="UniProtKB-SubCell"/>
</dbReference>
<dbReference type="EMBL" id="AACNOG010000008">
    <property type="protein sequence ID" value="EAL3567714.1"/>
    <property type="molecule type" value="Genomic_DNA"/>
</dbReference>
<evidence type="ECO:0000256" key="8">
    <source>
        <dbReference type="HAMAP-Rule" id="MF_01454"/>
    </source>
</evidence>
<dbReference type="InterPro" id="IPR045086">
    <property type="entry name" value="OBG_GTPase"/>
</dbReference>
<dbReference type="EMBL" id="AACHBR010000007">
    <property type="protein sequence ID" value="EAK5383247.1"/>
    <property type="molecule type" value="Genomic_DNA"/>
</dbReference>
<dbReference type="NCBIfam" id="TIGR02729">
    <property type="entry name" value="Obg_CgtA"/>
    <property type="match status" value="1"/>
</dbReference>
<evidence type="ECO:0000313" key="30">
    <source>
        <dbReference type="EMBL" id="ELD5187102.1"/>
    </source>
</evidence>
<feature type="binding site" evidence="8">
    <location>
        <begin position="320"/>
        <end position="322"/>
    </location>
    <ligand>
        <name>GTP</name>
        <dbReference type="ChEBI" id="CHEBI:37565"/>
    </ligand>
</feature>
<evidence type="ECO:0000313" key="14">
    <source>
        <dbReference type="EMBL" id="EAK3903723.1"/>
    </source>
</evidence>
<evidence type="ECO:0000313" key="23">
    <source>
        <dbReference type="EMBL" id="EAL8129631.1"/>
    </source>
</evidence>
<evidence type="ECO:0000313" key="24">
    <source>
        <dbReference type="EMBL" id="EAL8884172.1"/>
    </source>
</evidence>
<keyword evidence="7 8" id="KW-0342">GTP-binding</keyword>
<evidence type="ECO:0000313" key="12">
    <source>
        <dbReference type="EMBL" id="EAK1101381.1"/>
    </source>
</evidence>
<dbReference type="EMBL" id="AACBFU010000011">
    <property type="protein sequence ID" value="EAJ8481793.1"/>
    <property type="molecule type" value="Genomic_DNA"/>
</dbReference>
<reference evidence="28" key="4">
    <citation type="submission" date="2019-08" db="EMBL/GenBank/DDBJ databases">
        <authorList>
            <person name="Ashton P.M."/>
            <person name="Dallman T."/>
            <person name="Nair S."/>
            <person name="De Pinna E."/>
            <person name="Peters T."/>
            <person name="Grant K."/>
        </authorList>
    </citation>
    <scope>NUCLEOTIDE SEQUENCE</scope>
    <source>
        <strain evidence="28">285788</strain>
        <strain evidence="18">OXC2634</strain>
    </source>
</reference>
<dbReference type="SUPFAM" id="SSF52540">
    <property type="entry name" value="P-loop containing nucleoside triphosphate hydrolases"/>
    <property type="match status" value="1"/>
</dbReference>
<reference evidence="30" key="5">
    <citation type="submission" date="2023-06" db="EMBL/GenBank/DDBJ databases">
        <authorList>
            <consortium name="PulseNet: The National Subtyping Network for Foodborne Disease Surveillance"/>
        </authorList>
    </citation>
    <scope>NUCLEOTIDE SEQUENCE</scope>
    <source>
        <strain evidence="30">PNUSAC035917</strain>
    </source>
</reference>
<evidence type="ECO:0000256" key="1">
    <source>
        <dbReference type="ARBA" id="ARBA00007699"/>
    </source>
</evidence>
<evidence type="ECO:0000256" key="4">
    <source>
        <dbReference type="ARBA" id="ARBA00022741"/>
    </source>
</evidence>
<dbReference type="EMBL" id="AACDML010000010">
    <property type="protein sequence ID" value="EAK1101381.1"/>
    <property type="molecule type" value="Genomic_DNA"/>
</dbReference>
<dbReference type="PROSITE" id="PS51883">
    <property type="entry name" value="OBG"/>
    <property type="match status" value="1"/>
</dbReference>
<evidence type="ECO:0000313" key="26">
    <source>
        <dbReference type="EMBL" id="ECC0612746.1"/>
    </source>
</evidence>
<dbReference type="InterPro" id="IPR031167">
    <property type="entry name" value="G_OBG"/>
</dbReference>
<dbReference type="EMBL" id="AACFVE010000042">
    <property type="protein sequence ID" value="EAK3903723.1"/>
    <property type="molecule type" value="Genomic_DNA"/>
</dbReference>
<feature type="domain" description="Obg" evidence="10">
    <location>
        <begin position="1"/>
        <end position="158"/>
    </location>
</feature>
<dbReference type="PANTHER" id="PTHR11702">
    <property type="entry name" value="DEVELOPMENTALLY REGULATED GTP-BINDING PROTEIN-RELATED"/>
    <property type="match status" value="1"/>
</dbReference>
<evidence type="ECO:0000256" key="5">
    <source>
        <dbReference type="ARBA" id="ARBA00022801"/>
    </source>
</evidence>
<dbReference type="PROSITE" id="PS00905">
    <property type="entry name" value="GTP1_OBG"/>
    <property type="match status" value="1"/>
</dbReference>
<evidence type="ECO:0000313" key="16">
    <source>
        <dbReference type="EMBL" id="EAK5383247.1"/>
    </source>
</evidence>
<dbReference type="AlphaFoldDB" id="A0A5Y8S0P1"/>
<evidence type="ECO:0000259" key="10">
    <source>
        <dbReference type="PROSITE" id="PS51883"/>
    </source>
</evidence>
<evidence type="ECO:0000256" key="2">
    <source>
        <dbReference type="ARBA" id="ARBA00022490"/>
    </source>
</evidence>
<evidence type="ECO:0000313" key="20">
    <source>
        <dbReference type="EMBL" id="EAL3653918.1"/>
    </source>
</evidence>
<dbReference type="GO" id="GO:0000287">
    <property type="term" value="F:magnesium ion binding"/>
    <property type="evidence" value="ECO:0007669"/>
    <property type="project" value="InterPro"/>
</dbReference>
<feature type="binding site" evidence="8">
    <location>
        <begin position="212"/>
        <end position="215"/>
    </location>
    <ligand>
        <name>GTP</name>
        <dbReference type="ChEBI" id="CHEBI:37565"/>
    </ligand>
</feature>
<evidence type="ECO:0000256" key="7">
    <source>
        <dbReference type="ARBA" id="ARBA00023134"/>
    </source>
</evidence>
<dbReference type="EMBL" id="AAKBFT010000014">
    <property type="protein sequence ID" value="ECQ5241274.1"/>
    <property type="molecule type" value="Genomic_DNA"/>
</dbReference>
<dbReference type="InterPro" id="IPR014100">
    <property type="entry name" value="GTP-bd_Obg/CgtA"/>
</dbReference>
<evidence type="ECO:0000313" key="21">
    <source>
        <dbReference type="EMBL" id="EAL5363250.1"/>
    </source>
</evidence>
<evidence type="ECO:0000256" key="3">
    <source>
        <dbReference type="ARBA" id="ARBA00022723"/>
    </source>
</evidence>
<dbReference type="EMBL" id="AACGTN010000007">
    <property type="protein sequence ID" value="EAK5016316.1"/>
    <property type="molecule type" value="Genomic_DNA"/>
</dbReference>
<dbReference type="Gene3D" id="2.70.210.12">
    <property type="entry name" value="GTP1/OBG domain"/>
    <property type="match status" value="1"/>
</dbReference>
<evidence type="ECO:0000313" key="11">
    <source>
        <dbReference type="EMBL" id="EAJ8481793.1"/>
    </source>
</evidence>
<dbReference type="CDD" id="cd01898">
    <property type="entry name" value="Obg"/>
    <property type="match status" value="1"/>
</dbReference>
<comment type="subcellular location">
    <subcellularLocation>
        <location evidence="8">Cytoplasm</location>
    </subcellularLocation>
</comment>
<keyword evidence="4 8" id="KW-0547">Nucleotide-binding</keyword>
<name>A0A5Y8S0P1_CAMJU</name>
<dbReference type="EMBL" id="AACJON010000013">
    <property type="protein sequence ID" value="EAK8366497.1"/>
    <property type="molecule type" value="Genomic_DNA"/>
</dbReference>
<proteinExistence type="inferred from homology"/>
<dbReference type="EMBL" id="AAHZWX010000012">
    <property type="protein sequence ID" value="ECC0612746.1"/>
    <property type="molecule type" value="Genomic_DNA"/>
</dbReference>
<gene>
    <name evidence="28" type="primary">obgE</name>
    <name evidence="8" type="synonym">obg</name>
    <name evidence="16" type="ORF">B7T14_06905</name>
    <name evidence="19" type="ORF">BB943_04130</name>
    <name evidence="12" type="ORF">BBI66_06180</name>
    <name evidence="20" type="ORF">BED78_05015</name>
    <name evidence="11" type="ORF">BOI95_07495</name>
    <name evidence="15" type="ORF">CA962_04005</name>
    <name evidence="14" type="ORF">CW563_06430</name>
    <name evidence="24" type="ORF">D0B30_04500</name>
    <name evidence="25" type="ORF">D1F30_05455</name>
    <name evidence="13" type="ORF">DK813_00310</name>
    <name evidence="21" type="ORF">DQX79_04370</name>
    <name evidence="22" type="ORF">DR878_00580</name>
    <name evidence="23" type="ORF">DW530_04510</name>
    <name evidence="18" type="ORF">E7Q89_07325</name>
    <name evidence="29" type="ORF">F1L66_06420</name>
    <name evidence="17" type="ORF">FBF98_03485</name>
    <name evidence="26" type="ORF">FMQ61_05085</name>
    <name evidence="27" type="ORF">FRM19_05820</name>
    <name evidence="28" type="ORF">FYY26_07455</name>
    <name evidence="30" type="ORF">QQI97_001284</name>
</gene>
<dbReference type="InterPro" id="IPR036726">
    <property type="entry name" value="GTP1_OBG_dom_sf"/>
</dbReference>
<reference evidence="11" key="1">
    <citation type="submission" date="2018-05" db="EMBL/GenBank/DDBJ databases">
        <authorList>
            <consortium name="PulseNet: The National Subtyping Network for Foodborne Disease Surveillance"/>
            <person name="Tarr C.L."/>
            <person name="Trees E."/>
            <person name="Katz L.S."/>
            <person name="Carleton-Romer H.A."/>
            <person name="Stroika S."/>
            <person name="Kucerova Z."/>
            <person name="Roache K.F."/>
            <person name="Sabol A.L."/>
            <person name="Besser J."/>
            <person name="Gerner-Smidt P."/>
        </authorList>
    </citation>
    <scope>NUCLEOTIDE SEQUENCE</scope>
    <source>
        <strain evidence="12">PNUSAC000581</strain>
        <strain evidence="11">PNUSAC001039</strain>
        <strain evidence="14">PNUSAC003301</strain>
        <strain evidence="21">PNUSAC004907</strain>
        <strain evidence="24">PNUSAC005491</strain>
        <strain evidence="27">PNUSAC010634</strain>
    </source>
</reference>
<reference evidence="26" key="3">
    <citation type="submission" date="2019-07" db="EMBL/GenBank/DDBJ databases">
        <authorList>
            <consortium name="NARMS: The National Antimicrobial Resistance Monitoring System"/>
        </authorList>
    </citation>
    <scope>NUCLEOTIDE SEQUENCE</scope>
    <source>
        <strain evidence="13">FSIS11809973</strain>
        <strain evidence="22">FSIS11810996</strain>
        <strain evidence="23">FSIS11811548</strain>
        <strain evidence="25">FSIS11813166</strain>
        <strain evidence="26">FSIS11922382</strain>
        <strain evidence="29">FSIS11923891</strain>
        <strain evidence="19">FSIS1606951</strain>
        <strain evidence="20">FSIS1607079</strain>
        <strain evidence="16">FSIS1700155</strain>
        <strain evidence="15">FSIS1701332</strain>
    </source>
</reference>
<evidence type="ECO:0000313" key="25">
    <source>
        <dbReference type="EMBL" id="EAL9989840.1"/>
    </source>
</evidence>